<name>A0A5J4NRH6_9TREM</name>
<keyword evidence="3" id="KW-1185">Reference proteome</keyword>
<protein>
    <recommendedName>
        <fullName evidence="4">Cornifelin</fullName>
    </recommendedName>
</protein>
<dbReference type="Pfam" id="PF04749">
    <property type="entry name" value="PLAC8"/>
    <property type="match status" value="1"/>
</dbReference>
<comment type="similarity">
    <text evidence="1">Belongs to the cornifelin family.</text>
</comment>
<evidence type="ECO:0008006" key="4">
    <source>
        <dbReference type="Google" id="ProtNLM"/>
    </source>
</evidence>
<sequence>VERIGEVFHSSDCFNSEYINAFSVCRPIYSVRFVMNTPIDKQPYGTNMDYVENGLGDRGGQPISVIMEQPGKRTALRDWHDGLCACGNNIGNCVLTTLFYPCMVCHMYDRYGENCGAPCVVPMAGMVLNVMHRSRHGIAGSICKDCISFCFCSPCALCRLYRDISFVEENNGTLD</sequence>
<dbReference type="EMBL" id="QNGE01001225">
    <property type="protein sequence ID" value="KAA3678094.1"/>
    <property type="molecule type" value="Genomic_DNA"/>
</dbReference>
<feature type="non-terminal residue" evidence="2">
    <location>
        <position position="1"/>
    </location>
</feature>
<dbReference type="Proteomes" id="UP000324629">
    <property type="component" value="Unassembled WGS sequence"/>
</dbReference>
<evidence type="ECO:0000256" key="1">
    <source>
        <dbReference type="ARBA" id="ARBA00009024"/>
    </source>
</evidence>
<dbReference type="InterPro" id="IPR006461">
    <property type="entry name" value="PLAC_motif_containing"/>
</dbReference>
<dbReference type="PANTHER" id="PTHR15907">
    <property type="entry name" value="DUF614 FAMILY PROTEIN-RELATED"/>
    <property type="match status" value="1"/>
</dbReference>
<accession>A0A5J4NRH6</accession>
<gene>
    <name evidence="2" type="ORF">DEA37_0010985</name>
</gene>
<dbReference type="AlphaFoldDB" id="A0A5J4NRH6"/>
<proteinExistence type="inferred from homology"/>
<evidence type="ECO:0000313" key="2">
    <source>
        <dbReference type="EMBL" id="KAA3678094.1"/>
    </source>
</evidence>
<comment type="caution">
    <text evidence="2">The sequence shown here is derived from an EMBL/GenBank/DDBJ whole genome shotgun (WGS) entry which is preliminary data.</text>
</comment>
<evidence type="ECO:0000313" key="3">
    <source>
        <dbReference type="Proteomes" id="UP000324629"/>
    </source>
</evidence>
<reference evidence="2 3" key="1">
    <citation type="journal article" date="2019" name="Gigascience">
        <title>Whole-genome sequence of the oriental lung fluke Paragonimus westermani.</title>
        <authorList>
            <person name="Oey H."/>
            <person name="Zakrzewski M."/>
            <person name="Narain K."/>
            <person name="Devi K.R."/>
            <person name="Agatsuma T."/>
            <person name="Nawaratna S."/>
            <person name="Gobert G.N."/>
            <person name="Jones M.K."/>
            <person name="Ragan M.A."/>
            <person name="McManus D.P."/>
            <person name="Krause L."/>
        </authorList>
    </citation>
    <scope>NUCLEOTIDE SEQUENCE [LARGE SCALE GENOMIC DNA]</scope>
    <source>
        <strain evidence="2 3">IND2009</strain>
    </source>
</reference>
<organism evidence="2 3">
    <name type="scientific">Paragonimus westermani</name>
    <dbReference type="NCBI Taxonomy" id="34504"/>
    <lineage>
        <taxon>Eukaryota</taxon>
        <taxon>Metazoa</taxon>
        <taxon>Spiralia</taxon>
        <taxon>Lophotrochozoa</taxon>
        <taxon>Platyhelminthes</taxon>
        <taxon>Trematoda</taxon>
        <taxon>Digenea</taxon>
        <taxon>Plagiorchiida</taxon>
        <taxon>Troglotremata</taxon>
        <taxon>Troglotrematidae</taxon>
        <taxon>Paragonimus</taxon>
    </lineage>
</organism>
<dbReference type="NCBIfam" id="TIGR01571">
    <property type="entry name" value="A_thal_Cys_rich"/>
    <property type="match status" value="1"/>
</dbReference>